<dbReference type="EMBL" id="JAQQEZ010000047">
    <property type="protein sequence ID" value="MFM0006841.1"/>
    <property type="molecule type" value="Genomic_DNA"/>
</dbReference>
<evidence type="ECO:0000256" key="2">
    <source>
        <dbReference type="PROSITE-ProRule" id="PRU00169"/>
    </source>
</evidence>
<feature type="modified residue" description="4-aspartylphosphate" evidence="2">
    <location>
        <position position="4"/>
    </location>
</feature>
<dbReference type="PANTHER" id="PTHR44591:SF3">
    <property type="entry name" value="RESPONSE REGULATORY DOMAIN-CONTAINING PROTEIN"/>
    <property type="match status" value="1"/>
</dbReference>
<evidence type="ECO:0000256" key="1">
    <source>
        <dbReference type="ARBA" id="ARBA00022553"/>
    </source>
</evidence>
<dbReference type="PROSITE" id="PS50110">
    <property type="entry name" value="RESPONSE_REGULATORY"/>
    <property type="match status" value="1"/>
</dbReference>
<protein>
    <submittedName>
        <fullName evidence="4">Response regulator</fullName>
    </submittedName>
</protein>
<dbReference type="RefSeq" id="WP_408181273.1">
    <property type="nucleotide sequence ID" value="NZ_JAQQEZ010000047.1"/>
</dbReference>
<organism evidence="4 5">
    <name type="scientific">Paraburkholderia dipogonis</name>
    <dbReference type="NCBI Taxonomy" id="1211383"/>
    <lineage>
        <taxon>Bacteria</taxon>
        <taxon>Pseudomonadati</taxon>
        <taxon>Pseudomonadota</taxon>
        <taxon>Betaproteobacteria</taxon>
        <taxon>Burkholderiales</taxon>
        <taxon>Burkholderiaceae</taxon>
        <taxon>Paraburkholderia</taxon>
    </lineage>
</organism>
<dbReference type="Proteomes" id="UP001629230">
    <property type="component" value="Unassembled WGS sequence"/>
</dbReference>
<comment type="caution">
    <text evidence="4">The sequence shown here is derived from an EMBL/GenBank/DDBJ whole genome shotgun (WGS) entry which is preliminary data.</text>
</comment>
<keyword evidence="1 2" id="KW-0597">Phosphoprotein</keyword>
<keyword evidence="5" id="KW-1185">Reference proteome</keyword>
<gene>
    <name evidence="4" type="ORF">PQR57_38445</name>
</gene>
<dbReference type="SUPFAM" id="SSF52172">
    <property type="entry name" value="CheY-like"/>
    <property type="match status" value="1"/>
</dbReference>
<dbReference type="Gene3D" id="3.40.50.2300">
    <property type="match status" value="1"/>
</dbReference>
<dbReference type="InterPro" id="IPR001789">
    <property type="entry name" value="Sig_transdc_resp-reg_receiver"/>
</dbReference>
<sequence length="81" mass="8568">MIVDFQMPGVDGLELLRRLAPTGVPIIFMTGHDDPAVRNKAFAIGAPGYLKKPLDGVALIGAVEKALELLVLPKSSSPSWG</sequence>
<dbReference type="Pfam" id="PF00072">
    <property type="entry name" value="Response_reg"/>
    <property type="match status" value="1"/>
</dbReference>
<evidence type="ECO:0000313" key="4">
    <source>
        <dbReference type="EMBL" id="MFM0006841.1"/>
    </source>
</evidence>
<evidence type="ECO:0000259" key="3">
    <source>
        <dbReference type="PROSITE" id="PS50110"/>
    </source>
</evidence>
<proteinExistence type="predicted"/>
<reference evidence="4 5" key="1">
    <citation type="journal article" date="2024" name="Chem. Sci.">
        <title>Discovery of megapolipeptins by genome mining of a Burkholderiales bacteria collection.</title>
        <authorList>
            <person name="Paulo B.S."/>
            <person name="Recchia M.J.J."/>
            <person name="Lee S."/>
            <person name="Fergusson C.H."/>
            <person name="Romanowski S.B."/>
            <person name="Hernandez A."/>
            <person name="Krull N."/>
            <person name="Liu D.Y."/>
            <person name="Cavanagh H."/>
            <person name="Bos A."/>
            <person name="Gray C.A."/>
            <person name="Murphy B.T."/>
            <person name="Linington R.G."/>
            <person name="Eustaquio A.S."/>
        </authorList>
    </citation>
    <scope>NUCLEOTIDE SEQUENCE [LARGE SCALE GENOMIC DNA]</scope>
    <source>
        <strain evidence="4 5">RL17-350-BIC-A</strain>
    </source>
</reference>
<name>A0ABW9B4C9_9BURK</name>
<feature type="domain" description="Response regulatory" evidence="3">
    <location>
        <begin position="1"/>
        <end position="67"/>
    </location>
</feature>
<evidence type="ECO:0000313" key="5">
    <source>
        <dbReference type="Proteomes" id="UP001629230"/>
    </source>
</evidence>
<dbReference type="InterPro" id="IPR050595">
    <property type="entry name" value="Bact_response_regulator"/>
</dbReference>
<accession>A0ABW9B4C9</accession>
<dbReference type="InterPro" id="IPR011006">
    <property type="entry name" value="CheY-like_superfamily"/>
</dbReference>
<dbReference type="PANTHER" id="PTHR44591">
    <property type="entry name" value="STRESS RESPONSE REGULATOR PROTEIN 1"/>
    <property type="match status" value="1"/>
</dbReference>